<dbReference type="OrthoDB" id="3688258at2"/>
<evidence type="ECO:0000313" key="8">
    <source>
        <dbReference type="EMBL" id="KNB49114.1"/>
    </source>
</evidence>
<dbReference type="SUPFAM" id="SSF103473">
    <property type="entry name" value="MFS general substrate transporter"/>
    <property type="match status" value="1"/>
</dbReference>
<keyword evidence="4 7" id="KW-1133">Transmembrane helix</keyword>
<keyword evidence="5 7" id="KW-0472">Membrane</keyword>
<proteinExistence type="predicted"/>
<dbReference type="EMBL" id="LFXA01000018">
    <property type="protein sequence ID" value="KNB49114.1"/>
    <property type="molecule type" value="Genomic_DNA"/>
</dbReference>
<dbReference type="PATRIC" id="fig|1678637.3.peg.5919"/>
<feature type="transmembrane region" description="Helical" evidence="7">
    <location>
        <begin position="398"/>
        <end position="416"/>
    </location>
</feature>
<feature type="region of interest" description="Disordered" evidence="6">
    <location>
        <begin position="421"/>
        <end position="441"/>
    </location>
</feature>
<evidence type="ECO:0000256" key="1">
    <source>
        <dbReference type="ARBA" id="ARBA00004651"/>
    </source>
</evidence>
<feature type="transmembrane region" description="Helical" evidence="7">
    <location>
        <begin position="181"/>
        <end position="199"/>
    </location>
</feature>
<dbReference type="STRING" id="1678637.AC230_27680"/>
<gene>
    <name evidence="8" type="ORF">AC230_27680</name>
</gene>
<dbReference type="GO" id="GO:0005886">
    <property type="term" value="C:plasma membrane"/>
    <property type="evidence" value="ECO:0007669"/>
    <property type="project" value="UniProtKB-SubCell"/>
</dbReference>
<organism evidence="8 9">
    <name type="scientific">Streptomyces caatingaensis</name>
    <dbReference type="NCBI Taxonomy" id="1678637"/>
    <lineage>
        <taxon>Bacteria</taxon>
        <taxon>Bacillati</taxon>
        <taxon>Actinomycetota</taxon>
        <taxon>Actinomycetes</taxon>
        <taxon>Kitasatosporales</taxon>
        <taxon>Streptomycetaceae</taxon>
        <taxon>Streptomyces</taxon>
    </lineage>
</organism>
<feature type="compositionally biased region" description="Basic and acidic residues" evidence="6">
    <location>
        <begin position="432"/>
        <end position="441"/>
    </location>
</feature>
<evidence type="ECO:0000256" key="5">
    <source>
        <dbReference type="ARBA" id="ARBA00023136"/>
    </source>
</evidence>
<feature type="transmembrane region" description="Helical" evidence="7">
    <location>
        <begin position="276"/>
        <end position="297"/>
    </location>
</feature>
<keyword evidence="2" id="KW-1003">Cell membrane</keyword>
<comment type="subcellular location">
    <subcellularLocation>
        <location evidence="1">Cell membrane</location>
        <topology evidence="1">Multi-pass membrane protein</topology>
    </subcellularLocation>
</comment>
<dbReference type="PANTHER" id="PTHR23513">
    <property type="entry name" value="INTEGRAL MEMBRANE EFFLUX PROTEIN-RELATED"/>
    <property type="match status" value="1"/>
</dbReference>
<evidence type="ECO:0000256" key="2">
    <source>
        <dbReference type="ARBA" id="ARBA00022475"/>
    </source>
</evidence>
<dbReference type="CDD" id="cd06173">
    <property type="entry name" value="MFS_MefA_like"/>
    <property type="match status" value="1"/>
</dbReference>
<comment type="caution">
    <text evidence="8">The sequence shown here is derived from an EMBL/GenBank/DDBJ whole genome shotgun (WGS) entry which is preliminary data.</text>
</comment>
<sequence>MPVVRDLRVLLHLRDFRRLLTVRLLSQGADGVYQVALAAHVVFSPEKQTSPAAIASAMAVLLLPYSLLGPLTGVLLDRWRRRQVLLHGNLLRAVLAVGTALLVLATAPDALFYVSALSVTAVNRFVLAGLSASLPHVVDDQERLVTANALSPTAGTLAATAGGGVAFAVRLAAPGGTASDTLVVLVGAVLYLCAGAAALRIPADLLGPGALVTTVSLRTALVTTVRGLTAGLRHLAHRRPAGRVLAAMTLMRFCYGALTVTLLMLCRYAWTDSDAAGLALLGLAVSVSGAGFFAAAVITPWATGRFGRVGWIVVCAAAAAVLEPALGLPFAPVPMLIAAFVLGLVTQGAKISTDTVVQATVDDAFRGRVFSLYDVLFNVAFVGAAGVAALMLPHDGRSVGLVVTVAVLYAVTAVALTTGGPVSRETAPAERPTSEDGVRFT</sequence>
<reference evidence="9" key="1">
    <citation type="submission" date="2015-07" db="EMBL/GenBank/DDBJ databases">
        <title>Draft genome sequence of Streptomyces sp. CMAA 1322, a bacterium isolated from Caatinga biome, from dry forest semiarid of Brazil.</title>
        <authorList>
            <person name="Santos S.N."/>
            <person name="Gacesa R."/>
            <person name="Taketani R.G."/>
            <person name="Long P.F."/>
            <person name="Melo I.S."/>
        </authorList>
    </citation>
    <scope>NUCLEOTIDE SEQUENCE [LARGE SCALE GENOMIC DNA]</scope>
    <source>
        <strain evidence="9">CMAA 1322</strain>
    </source>
</reference>
<dbReference type="RefSeq" id="WP_049719060.1">
    <property type="nucleotide sequence ID" value="NZ_LFXA01000018.1"/>
</dbReference>
<keyword evidence="3 7" id="KW-0812">Transmembrane</keyword>
<feature type="transmembrane region" description="Helical" evidence="7">
    <location>
        <begin position="372"/>
        <end position="392"/>
    </location>
</feature>
<accession>A0A0K9X6M7</accession>
<dbReference type="Gene3D" id="1.20.1250.20">
    <property type="entry name" value="MFS general substrate transporter like domains"/>
    <property type="match status" value="2"/>
</dbReference>
<dbReference type="AlphaFoldDB" id="A0A0K9X6M7"/>
<evidence type="ECO:0000256" key="7">
    <source>
        <dbReference type="SAM" id="Phobius"/>
    </source>
</evidence>
<dbReference type="PANTHER" id="PTHR23513:SF17">
    <property type="entry name" value="MEMBRANE PROTEIN"/>
    <property type="match status" value="1"/>
</dbReference>
<feature type="transmembrane region" description="Helical" evidence="7">
    <location>
        <begin position="149"/>
        <end position="169"/>
    </location>
</feature>
<feature type="transmembrane region" description="Helical" evidence="7">
    <location>
        <begin position="309"/>
        <end position="327"/>
    </location>
</feature>
<feature type="transmembrane region" description="Helical" evidence="7">
    <location>
        <begin position="250"/>
        <end position="270"/>
    </location>
</feature>
<evidence type="ECO:0000313" key="9">
    <source>
        <dbReference type="Proteomes" id="UP000037288"/>
    </source>
</evidence>
<protein>
    <submittedName>
        <fullName evidence="8">MFS transporter</fullName>
    </submittedName>
</protein>
<name>A0A0K9X6M7_9ACTN</name>
<evidence type="ECO:0000256" key="6">
    <source>
        <dbReference type="SAM" id="MobiDB-lite"/>
    </source>
</evidence>
<feature type="transmembrane region" description="Helical" evidence="7">
    <location>
        <begin position="333"/>
        <end position="351"/>
    </location>
</feature>
<dbReference type="Proteomes" id="UP000037288">
    <property type="component" value="Unassembled WGS sequence"/>
</dbReference>
<evidence type="ECO:0000256" key="3">
    <source>
        <dbReference type="ARBA" id="ARBA00022692"/>
    </source>
</evidence>
<feature type="transmembrane region" description="Helical" evidence="7">
    <location>
        <begin position="52"/>
        <end position="76"/>
    </location>
</feature>
<feature type="transmembrane region" description="Helical" evidence="7">
    <location>
        <begin position="205"/>
        <end position="229"/>
    </location>
</feature>
<evidence type="ECO:0000256" key="4">
    <source>
        <dbReference type="ARBA" id="ARBA00022989"/>
    </source>
</evidence>
<keyword evidence="9" id="KW-1185">Reference proteome</keyword>
<dbReference type="InterPro" id="IPR036259">
    <property type="entry name" value="MFS_trans_sf"/>
</dbReference>
<feature type="transmembrane region" description="Helical" evidence="7">
    <location>
        <begin position="88"/>
        <end position="107"/>
    </location>
</feature>